<dbReference type="EMBL" id="VIWY01000003">
    <property type="protein sequence ID" value="TWG21346.1"/>
    <property type="molecule type" value="Genomic_DNA"/>
</dbReference>
<evidence type="ECO:0000313" key="3">
    <source>
        <dbReference type="Proteomes" id="UP000320239"/>
    </source>
</evidence>
<name>A0A561WBV5_ACTTI</name>
<dbReference type="RefSeq" id="WP_122982408.1">
    <property type="nucleotide sequence ID" value="NZ_BOMX01000150.1"/>
</dbReference>
<dbReference type="InterPro" id="IPR011944">
    <property type="entry name" value="Steroid_delta5-4_isomerase"/>
</dbReference>
<proteinExistence type="predicted"/>
<accession>A0A561WBV5</accession>
<evidence type="ECO:0000313" key="2">
    <source>
        <dbReference type="EMBL" id="TWG21346.1"/>
    </source>
</evidence>
<sequence>MTSTSWGDATALLTAAGVAEDTGYYRGFTAPDEKAALTVAMRIQAAWAANDADAFADVFTDDGSLLLQDTQLTSREQIRDHMARGFAGGLKGARVLGGPVHVSFLTPEVAMVITEGGIVRPGERAVAPADQIRATWVITRRGGTPALVSHQSSPVHG</sequence>
<dbReference type="NCBIfam" id="TIGR02246">
    <property type="entry name" value="SgcJ/EcaC family oxidoreductase"/>
    <property type="match status" value="1"/>
</dbReference>
<reference evidence="2 3" key="1">
    <citation type="submission" date="2019-06" db="EMBL/GenBank/DDBJ databases">
        <title>Sequencing the genomes of 1000 actinobacteria strains.</title>
        <authorList>
            <person name="Klenk H.-P."/>
        </authorList>
    </citation>
    <scope>NUCLEOTIDE SEQUENCE [LARGE SCALE GENOMIC DNA]</scope>
    <source>
        <strain evidence="2 3">DSM 43866</strain>
    </source>
</reference>
<dbReference type="InterPro" id="IPR032710">
    <property type="entry name" value="NTF2-like_dom_sf"/>
</dbReference>
<protein>
    <submittedName>
        <fullName evidence="2">Uncharacterized protein (TIGR02246 family)</fullName>
    </submittedName>
</protein>
<gene>
    <name evidence="2" type="ORF">FHX34_103884</name>
</gene>
<dbReference type="Gene3D" id="3.10.450.50">
    <property type="match status" value="1"/>
</dbReference>
<dbReference type="AlphaFoldDB" id="A0A561WBV5"/>
<feature type="domain" description="DUF4440" evidence="1">
    <location>
        <begin position="42"/>
        <end position="143"/>
    </location>
</feature>
<dbReference type="SUPFAM" id="SSF54427">
    <property type="entry name" value="NTF2-like"/>
    <property type="match status" value="1"/>
</dbReference>
<comment type="caution">
    <text evidence="2">The sequence shown here is derived from an EMBL/GenBank/DDBJ whole genome shotgun (WGS) entry which is preliminary data.</text>
</comment>
<keyword evidence="3" id="KW-1185">Reference proteome</keyword>
<dbReference type="Pfam" id="PF14534">
    <property type="entry name" value="DUF4440"/>
    <property type="match status" value="1"/>
</dbReference>
<dbReference type="InterPro" id="IPR027843">
    <property type="entry name" value="DUF4440"/>
</dbReference>
<dbReference type="Proteomes" id="UP000320239">
    <property type="component" value="Unassembled WGS sequence"/>
</dbReference>
<evidence type="ECO:0000259" key="1">
    <source>
        <dbReference type="Pfam" id="PF14534"/>
    </source>
</evidence>
<organism evidence="2 3">
    <name type="scientific">Actinoplanes teichomyceticus</name>
    <dbReference type="NCBI Taxonomy" id="1867"/>
    <lineage>
        <taxon>Bacteria</taxon>
        <taxon>Bacillati</taxon>
        <taxon>Actinomycetota</taxon>
        <taxon>Actinomycetes</taxon>
        <taxon>Micromonosporales</taxon>
        <taxon>Micromonosporaceae</taxon>
        <taxon>Actinoplanes</taxon>
    </lineage>
</organism>
<dbReference type="OrthoDB" id="582586at2"/>